<evidence type="ECO:0000313" key="2">
    <source>
        <dbReference type="EMBL" id="GFD55303.1"/>
    </source>
</evidence>
<dbReference type="AlphaFoldDB" id="A0A699X850"/>
<reference evidence="2" key="1">
    <citation type="journal article" date="2019" name="Sci. Rep.">
        <title>Draft genome of Tanacetum cinerariifolium, the natural source of mosquito coil.</title>
        <authorList>
            <person name="Yamashiro T."/>
            <person name="Shiraishi A."/>
            <person name="Satake H."/>
            <person name="Nakayama K."/>
        </authorList>
    </citation>
    <scope>NUCLEOTIDE SEQUENCE</scope>
</reference>
<dbReference type="EMBL" id="BKCJ011816374">
    <property type="protein sequence ID" value="GFD55303.1"/>
    <property type="molecule type" value="Genomic_DNA"/>
</dbReference>
<feature type="non-terminal residue" evidence="2">
    <location>
        <position position="1"/>
    </location>
</feature>
<sequence length="33" mass="3631">GFFILLFLALNYNKTNGMKGRDDEPKLAGGNES</sequence>
<feature type="non-terminal residue" evidence="2">
    <location>
        <position position="33"/>
    </location>
</feature>
<evidence type="ECO:0000256" key="1">
    <source>
        <dbReference type="SAM" id="SignalP"/>
    </source>
</evidence>
<comment type="caution">
    <text evidence="2">The sequence shown here is derived from an EMBL/GenBank/DDBJ whole genome shotgun (WGS) entry which is preliminary data.</text>
</comment>
<gene>
    <name evidence="2" type="ORF">Tci_927272</name>
</gene>
<organism evidence="2">
    <name type="scientific">Tanacetum cinerariifolium</name>
    <name type="common">Dalmatian daisy</name>
    <name type="synonym">Chrysanthemum cinerariifolium</name>
    <dbReference type="NCBI Taxonomy" id="118510"/>
    <lineage>
        <taxon>Eukaryota</taxon>
        <taxon>Viridiplantae</taxon>
        <taxon>Streptophyta</taxon>
        <taxon>Embryophyta</taxon>
        <taxon>Tracheophyta</taxon>
        <taxon>Spermatophyta</taxon>
        <taxon>Magnoliopsida</taxon>
        <taxon>eudicotyledons</taxon>
        <taxon>Gunneridae</taxon>
        <taxon>Pentapetalae</taxon>
        <taxon>asterids</taxon>
        <taxon>campanulids</taxon>
        <taxon>Asterales</taxon>
        <taxon>Asteraceae</taxon>
        <taxon>Asteroideae</taxon>
        <taxon>Anthemideae</taxon>
        <taxon>Anthemidinae</taxon>
        <taxon>Tanacetum</taxon>
    </lineage>
</organism>
<feature type="chain" id="PRO_5025440754" evidence="1">
    <location>
        <begin position="18"/>
        <end position="33"/>
    </location>
</feature>
<protein>
    <submittedName>
        <fullName evidence="2">Uncharacterized protein</fullName>
    </submittedName>
</protein>
<accession>A0A699X850</accession>
<name>A0A699X850_TANCI</name>
<proteinExistence type="predicted"/>
<keyword evidence="1" id="KW-0732">Signal</keyword>
<feature type="signal peptide" evidence="1">
    <location>
        <begin position="1"/>
        <end position="17"/>
    </location>
</feature>